<proteinExistence type="predicted"/>
<sequence>MKICPTCSARCFDDMELCYGCLHDFSKHFAAAATNGQAAAAASDQKGSFFERDRDTEQDLDIEERLEFDCAPDRRTGIEKSCDDSGRLLDRRALPSPLEERVKSGEGSIGESAEEASGLGKERREVTIRIELDSGKACSGRNAETSCGFLRHAVGIPMLTVVGKTDEESEWVARDGVAKNKDGVAVVGASDGREADLVSFEGCSGEGGPASGQERAACCVTISVA</sequence>
<dbReference type="PATRIC" id="fig|742818.3.peg.1422"/>
<feature type="compositionally biased region" description="Basic and acidic residues" evidence="1">
    <location>
        <begin position="93"/>
        <end position="104"/>
    </location>
</feature>
<reference evidence="2 3" key="1">
    <citation type="submission" date="2012-08" db="EMBL/GenBank/DDBJ databases">
        <title>The Genome Sequence of Slackia piriformis YIT 12062.</title>
        <authorList>
            <consortium name="The Broad Institute Genome Sequencing Platform"/>
            <person name="Earl A."/>
            <person name="Ward D."/>
            <person name="Feldgarden M."/>
            <person name="Gevers D."/>
            <person name="Morotomi M."/>
            <person name="Walker B."/>
            <person name="Young S.K."/>
            <person name="Zeng Q."/>
            <person name="Gargeya S."/>
            <person name="Fitzgerald M."/>
            <person name="Haas B."/>
            <person name="Abouelleil A."/>
            <person name="Alvarado L."/>
            <person name="Arachchi H.M."/>
            <person name="Berlin A.M."/>
            <person name="Chapman S.B."/>
            <person name="Goldberg J."/>
            <person name="Griggs A."/>
            <person name="Gujja S."/>
            <person name="Hansen M."/>
            <person name="Howarth C."/>
            <person name="Imamovic A."/>
            <person name="Larimer J."/>
            <person name="McCowen C."/>
            <person name="Montmayeur A."/>
            <person name="Murphy C."/>
            <person name="Neiman D."/>
            <person name="Pearson M."/>
            <person name="Priest M."/>
            <person name="Roberts A."/>
            <person name="Saif S."/>
            <person name="Shea T."/>
            <person name="Sisk P."/>
            <person name="Sykes S."/>
            <person name="Wortman J."/>
            <person name="Nusbaum C."/>
            <person name="Birren B."/>
        </authorList>
    </citation>
    <scope>NUCLEOTIDE SEQUENCE [LARGE SCALE GENOMIC DNA]</scope>
    <source>
        <strain evidence="2 3">YIT 12062</strain>
    </source>
</reference>
<dbReference type="InParanoid" id="K0YKP5"/>
<dbReference type="RefSeq" id="WP_009139552.1">
    <property type="nucleotide sequence ID" value="NZ_JH815198.1"/>
</dbReference>
<keyword evidence="3" id="KW-1185">Reference proteome</keyword>
<feature type="region of interest" description="Disordered" evidence="1">
    <location>
        <begin position="93"/>
        <end position="120"/>
    </location>
</feature>
<accession>K0YKP5</accession>
<evidence type="ECO:0000256" key="1">
    <source>
        <dbReference type="SAM" id="MobiDB-lite"/>
    </source>
</evidence>
<evidence type="ECO:0000313" key="3">
    <source>
        <dbReference type="Proteomes" id="UP000006069"/>
    </source>
</evidence>
<feature type="compositionally biased region" description="Low complexity" evidence="1">
    <location>
        <begin position="105"/>
        <end position="118"/>
    </location>
</feature>
<dbReference type="OrthoDB" id="3177649at2"/>
<dbReference type="Proteomes" id="UP000006069">
    <property type="component" value="Unassembled WGS sequence"/>
</dbReference>
<dbReference type="EMBL" id="ADMD01000007">
    <property type="protein sequence ID" value="EJZ83833.1"/>
    <property type="molecule type" value="Genomic_DNA"/>
</dbReference>
<protein>
    <submittedName>
        <fullName evidence="2">Uncharacterized protein</fullName>
    </submittedName>
</protein>
<dbReference type="AlphaFoldDB" id="K0YKP5"/>
<organism evidence="2 3">
    <name type="scientific">Slackia piriformis YIT 12062</name>
    <dbReference type="NCBI Taxonomy" id="742818"/>
    <lineage>
        <taxon>Bacteria</taxon>
        <taxon>Bacillati</taxon>
        <taxon>Actinomycetota</taxon>
        <taxon>Coriobacteriia</taxon>
        <taxon>Eggerthellales</taxon>
        <taxon>Eggerthellaceae</taxon>
        <taxon>Slackia</taxon>
    </lineage>
</organism>
<evidence type="ECO:0000313" key="2">
    <source>
        <dbReference type="EMBL" id="EJZ83833.1"/>
    </source>
</evidence>
<comment type="caution">
    <text evidence="2">The sequence shown here is derived from an EMBL/GenBank/DDBJ whole genome shotgun (WGS) entry which is preliminary data.</text>
</comment>
<name>K0YKP5_9ACTN</name>
<dbReference type="HOGENOM" id="CLU_1229215_0_0_11"/>
<gene>
    <name evidence="2" type="ORF">HMPREF9451_01354</name>
</gene>